<evidence type="ECO:0000256" key="2">
    <source>
        <dbReference type="ARBA" id="ARBA00022980"/>
    </source>
</evidence>
<feature type="domain" description="S1 motif" evidence="6">
    <location>
        <begin position="45"/>
        <end position="110"/>
    </location>
</feature>
<dbReference type="InterPro" id="IPR050437">
    <property type="entry name" value="Ribos_protein_bS1-like"/>
</dbReference>
<evidence type="ECO:0000256" key="3">
    <source>
        <dbReference type="ARBA" id="ARBA00023274"/>
    </source>
</evidence>
<dbReference type="InterPro" id="IPR012340">
    <property type="entry name" value="NA-bd_OB-fold"/>
</dbReference>
<gene>
    <name evidence="7" type="ORF">US19_C0010G0033</name>
</gene>
<protein>
    <submittedName>
        <fullName evidence="7">RNA binding S1 domain protein</fullName>
    </submittedName>
</protein>
<dbReference type="FunFam" id="2.40.50.140:FF:000103">
    <property type="entry name" value="protein RRP5 homolog"/>
    <property type="match status" value="1"/>
</dbReference>
<comment type="caution">
    <text evidence="7">The sequence shown here is derived from an EMBL/GenBank/DDBJ whole genome shotgun (WGS) entry which is preliminary data.</text>
</comment>
<dbReference type="Proteomes" id="UP000034492">
    <property type="component" value="Unassembled WGS sequence"/>
</dbReference>
<name>A0A0G0EWD8_9BACT</name>
<evidence type="ECO:0000256" key="5">
    <source>
        <dbReference type="SAM" id="MobiDB-lite"/>
    </source>
</evidence>
<evidence type="ECO:0000256" key="1">
    <source>
        <dbReference type="ARBA" id="ARBA00006767"/>
    </source>
</evidence>
<dbReference type="PANTHER" id="PTHR10724">
    <property type="entry name" value="30S RIBOSOMAL PROTEIN S1"/>
    <property type="match status" value="1"/>
</dbReference>
<reference evidence="7 8" key="1">
    <citation type="journal article" date="2015" name="Nature">
        <title>rRNA introns, odd ribosomes, and small enigmatic genomes across a large radiation of phyla.</title>
        <authorList>
            <person name="Brown C.T."/>
            <person name="Hug L.A."/>
            <person name="Thomas B.C."/>
            <person name="Sharon I."/>
            <person name="Castelle C.J."/>
            <person name="Singh A."/>
            <person name="Wilkins M.J."/>
            <person name="Williams K.H."/>
            <person name="Banfield J.F."/>
        </authorList>
    </citation>
    <scope>NUCLEOTIDE SEQUENCE [LARGE SCALE GENOMIC DNA]</scope>
</reference>
<dbReference type="PATRIC" id="fig|1618426.3.peg.458"/>
<sequence>MIKSTADSLQTTAKSSSRKSVSGQPTSMADLLASQESKPLSISRGQEVDGEIVSISDNEIILDLGTKSEGVLPKRDLSPEQAANLKVGDKLLTFVIQTENESGQVVLGLQRSLKTKTPSQWYKFEAALKSNSVLKGKALELNRGGLIVEVEGIRGFLPSSQVTLSQAANLEELVGKDVDVTPIEVEANQNRLIFSQKTTVSEDIKENLSKLKAGDEIKGVVAAVLPFGIFVTLQSGVEGLVHVSEISWEKTEDPSLVYKVGDEVKAKVLSVETNTGRANLSIRQLVSDPFKDKAKDLQADDIVKGTVTKVSTQGISVSLEGGIEGMIHSSKIDNPADFEVGKNYQFLVDSVDNTKRRVNLASFVTSTAGLIYK</sequence>
<dbReference type="EMBL" id="LBSA01000010">
    <property type="protein sequence ID" value="KKQ09852.1"/>
    <property type="molecule type" value="Genomic_DNA"/>
</dbReference>
<dbReference type="InterPro" id="IPR003029">
    <property type="entry name" value="S1_domain"/>
</dbReference>
<dbReference type="Gene3D" id="2.40.50.140">
    <property type="entry name" value="Nucleic acid-binding proteins"/>
    <property type="match status" value="4"/>
</dbReference>
<accession>A0A0G0EWD8</accession>
<keyword evidence="3" id="KW-0687">Ribonucleoprotein</keyword>
<comment type="similarity">
    <text evidence="1">Belongs to the bacterial ribosomal protein bS1 family.</text>
</comment>
<dbReference type="GO" id="GO:0003735">
    <property type="term" value="F:structural constituent of ribosome"/>
    <property type="evidence" value="ECO:0007669"/>
    <property type="project" value="TreeGrafter"/>
</dbReference>
<feature type="compositionally biased region" description="Polar residues" evidence="5">
    <location>
        <begin position="34"/>
        <end position="44"/>
    </location>
</feature>
<feature type="compositionally biased region" description="Polar residues" evidence="5">
    <location>
        <begin position="1"/>
        <end position="27"/>
    </location>
</feature>
<dbReference type="GO" id="GO:0006412">
    <property type="term" value="P:translation"/>
    <property type="evidence" value="ECO:0007669"/>
    <property type="project" value="TreeGrafter"/>
</dbReference>
<dbReference type="AlphaFoldDB" id="A0A0G0EWD8"/>
<dbReference type="CDD" id="cd04465">
    <property type="entry name" value="S1_RPS1_repeat_ec2_hs2"/>
    <property type="match status" value="1"/>
</dbReference>
<dbReference type="SUPFAM" id="SSF50249">
    <property type="entry name" value="Nucleic acid-binding proteins"/>
    <property type="match status" value="4"/>
</dbReference>
<proteinExistence type="inferred from homology"/>
<evidence type="ECO:0000256" key="4">
    <source>
        <dbReference type="ARBA" id="ARBA00025604"/>
    </source>
</evidence>
<dbReference type="CDD" id="cd05687">
    <property type="entry name" value="S1_RPS1_repeat_ec1_hs1"/>
    <property type="match status" value="1"/>
</dbReference>
<feature type="region of interest" description="Disordered" evidence="5">
    <location>
        <begin position="1"/>
        <end position="45"/>
    </location>
</feature>
<dbReference type="PANTHER" id="PTHR10724:SF7">
    <property type="entry name" value="SMALL RIBOSOMAL SUBUNIT PROTEIN BS1C"/>
    <property type="match status" value="1"/>
</dbReference>
<evidence type="ECO:0000313" key="7">
    <source>
        <dbReference type="EMBL" id="KKQ09852.1"/>
    </source>
</evidence>
<feature type="domain" description="S1 motif" evidence="6">
    <location>
        <begin position="214"/>
        <end position="283"/>
    </location>
</feature>
<dbReference type="PROSITE" id="PS50126">
    <property type="entry name" value="S1"/>
    <property type="match status" value="4"/>
</dbReference>
<evidence type="ECO:0000313" key="8">
    <source>
        <dbReference type="Proteomes" id="UP000034492"/>
    </source>
</evidence>
<comment type="function">
    <text evidence="4">Binds mRNA; thus facilitating recognition of the initiation point. It is needed to translate mRNA with a short Shine-Dalgarno (SD) purine-rich sequence.</text>
</comment>
<dbReference type="Pfam" id="PF00575">
    <property type="entry name" value="S1"/>
    <property type="match status" value="4"/>
</dbReference>
<dbReference type="SMART" id="SM00316">
    <property type="entry name" value="S1"/>
    <property type="match status" value="4"/>
</dbReference>
<evidence type="ECO:0000259" key="6">
    <source>
        <dbReference type="PROSITE" id="PS50126"/>
    </source>
</evidence>
<dbReference type="GO" id="GO:1990904">
    <property type="term" value="C:ribonucleoprotein complex"/>
    <property type="evidence" value="ECO:0007669"/>
    <property type="project" value="UniProtKB-KW"/>
</dbReference>
<dbReference type="InterPro" id="IPR035104">
    <property type="entry name" value="Ribosomal_protein_S1-like"/>
</dbReference>
<feature type="domain" description="S1 motif" evidence="6">
    <location>
        <begin position="300"/>
        <end position="363"/>
    </location>
</feature>
<dbReference type="PRINTS" id="PR00681">
    <property type="entry name" value="RIBOSOMALS1"/>
</dbReference>
<organism evidence="7 8">
    <name type="scientific">Candidatus Daviesbacteria bacterium GW2011_GWB1_36_5</name>
    <dbReference type="NCBI Taxonomy" id="1618426"/>
    <lineage>
        <taxon>Bacteria</taxon>
        <taxon>Candidatus Daviesiibacteriota</taxon>
    </lineage>
</organism>
<dbReference type="GO" id="GO:0003729">
    <property type="term" value="F:mRNA binding"/>
    <property type="evidence" value="ECO:0007669"/>
    <property type="project" value="TreeGrafter"/>
</dbReference>
<keyword evidence="2" id="KW-0689">Ribosomal protein</keyword>
<dbReference type="GO" id="GO:0005840">
    <property type="term" value="C:ribosome"/>
    <property type="evidence" value="ECO:0007669"/>
    <property type="project" value="UniProtKB-KW"/>
</dbReference>
<feature type="domain" description="S1 motif" evidence="6">
    <location>
        <begin position="131"/>
        <end position="197"/>
    </location>
</feature>